<dbReference type="AlphaFoldDB" id="A0A3A9A8I6"/>
<feature type="domain" description="Gfo/Idh/MocA-like oxidoreductase N-terminal" evidence="1">
    <location>
        <begin position="11"/>
        <end position="127"/>
    </location>
</feature>
<dbReference type="Pfam" id="PF01408">
    <property type="entry name" value="GFO_IDH_MocA"/>
    <property type="match status" value="1"/>
</dbReference>
<keyword evidence="3" id="KW-1185">Reference proteome</keyword>
<dbReference type="PANTHER" id="PTHR43054:SF1">
    <property type="entry name" value="SCYLLO-INOSITOL 2-DEHYDROGENASE (NADP(+)) IOLU"/>
    <property type="match status" value="1"/>
</dbReference>
<dbReference type="Proteomes" id="UP000280696">
    <property type="component" value="Unassembled WGS sequence"/>
</dbReference>
<comment type="caution">
    <text evidence="2">The sequence shown here is derived from an EMBL/GenBank/DDBJ whole genome shotgun (WGS) entry which is preliminary data.</text>
</comment>
<name>A0A3A9A8I6_9FIRM</name>
<accession>A0A3A9A8I6</accession>
<dbReference type="OrthoDB" id="9783105at2"/>
<reference evidence="2 3" key="1">
    <citation type="submission" date="2018-09" db="EMBL/GenBank/DDBJ databases">
        <title>Murine metabolic-syndrome-specific gut microbial biobank.</title>
        <authorList>
            <person name="Liu C."/>
        </authorList>
    </citation>
    <scope>NUCLEOTIDE SEQUENCE [LARGE SCALE GENOMIC DNA]</scope>
    <source>
        <strain evidence="2 3">0.1xD8-82</strain>
    </source>
</reference>
<gene>
    <name evidence="2" type="ORF">D7V94_19800</name>
</gene>
<evidence type="ECO:0000313" key="3">
    <source>
        <dbReference type="Proteomes" id="UP000280696"/>
    </source>
</evidence>
<protein>
    <recommendedName>
        <fullName evidence="1">Gfo/Idh/MocA-like oxidoreductase N-terminal domain-containing protein</fullName>
    </recommendedName>
</protein>
<sequence length="146" mass="16374">MEKRVFMKEIRLGTVGSDRTVQHILDKVKETPGIKLEAIYSKDAGKGHELAAAYGCNKVYTDMDWFLGDEEINTLYFAASAHPDYEQVKDVLLDGRNVILENSSCISPVQTKELLETAEESHLFLVMQYEGQDLVSLNANIECESA</sequence>
<proteinExistence type="predicted"/>
<dbReference type="PANTHER" id="PTHR43054">
    <property type="match status" value="1"/>
</dbReference>
<dbReference type="InterPro" id="IPR036291">
    <property type="entry name" value="NAD(P)-bd_dom_sf"/>
</dbReference>
<evidence type="ECO:0000313" key="2">
    <source>
        <dbReference type="EMBL" id="RKI88060.1"/>
    </source>
</evidence>
<dbReference type="GO" id="GO:0000166">
    <property type="term" value="F:nucleotide binding"/>
    <property type="evidence" value="ECO:0007669"/>
    <property type="project" value="InterPro"/>
</dbReference>
<dbReference type="InterPro" id="IPR000683">
    <property type="entry name" value="Gfo/Idh/MocA-like_OxRdtase_N"/>
</dbReference>
<evidence type="ECO:0000259" key="1">
    <source>
        <dbReference type="Pfam" id="PF01408"/>
    </source>
</evidence>
<dbReference type="SUPFAM" id="SSF51735">
    <property type="entry name" value="NAD(P)-binding Rossmann-fold domains"/>
    <property type="match status" value="1"/>
</dbReference>
<dbReference type="EMBL" id="RAYQ01000032">
    <property type="protein sequence ID" value="RKI88060.1"/>
    <property type="molecule type" value="Genomic_DNA"/>
</dbReference>
<dbReference type="Gene3D" id="3.40.50.720">
    <property type="entry name" value="NAD(P)-binding Rossmann-like Domain"/>
    <property type="match status" value="1"/>
</dbReference>
<organism evidence="2 3">
    <name type="scientific">Parablautia intestinalis</name>
    <dbReference type="NCBI Taxonomy" id="2320100"/>
    <lineage>
        <taxon>Bacteria</taxon>
        <taxon>Bacillati</taxon>
        <taxon>Bacillota</taxon>
        <taxon>Clostridia</taxon>
        <taxon>Lachnospirales</taxon>
        <taxon>Lachnospiraceae</taxon>
        <taxon>Parablautia</taxon>
    </lineage>
</organism>